<dbReference type="EMBL" id="WHWB01034041">
    <property type="protein sequence ID" value="KAJ7414586.1"/>
    <property type="molecule type" value="Genomic_DNA"/>
</dbReference>
<reference evidence="2" key="1">
    <citation type="submission" date="2019-10" db="EMBL/GenBank/DDBJ databases">
        <authorList>
            <person name="Soares A.E.R."/>
            <person name="Aleixo A."/>
            <person name="Schneider P."/>
            <person name="Miyaki C.Y."/>
            <person name="Schneider M.P."/>
            <person name="Mello C."/>
            <person name="Vasconcelos A.T.R."/>
        </authorList>
    </citation>
    <scope>NUCLEOTIDE SEQUENCE</scope>
    <source>
        <tissue evidence="2">Muscle</tissue>
    </source>
</reference>
<sequence length="131" mass="13573">MSASSGLAARSSAQNGSALRREFSGGSYGAKRQPMASPSDGSLSSGGLDQGSDAPTRDYEREDSDSPRHSTASNSSNLSSPPSPISPHKTKSLSLESSDHLLIHISQMSALRPKLALAGFAVTVATKNLED</sequence>
<organism evidence="2 3">
    <name type="scientific">Willisornis vidua</name>
    <name type="common">Xingu scale-backed antbird</name>
    <dbReference type="NCBI Taxonomy" id="1566151"/>
    <lineage>
        <taxon>Eukaryota</taxon>
        <taxon>Metazoa</taxon>
        <taxon>Chordata</taxon>
        <taxon>Craniata</taxon>
        <taxon>Vertebrata</taxon>
        <taxon>Euteleostomi</taxon>
        <taxon>Archelosauria</taxon>
        <taxon>Archosauria</taxon>
        <taxon>Dinosauria</taxon>
        <taxon>Saurischia</taxon>
        <taxon>Theropoda</taxon>
        <taxon>Coelurosauria</taxon>
        <taxon>Aves</taxon>
        <taxon>Neognathae</taxon>
        <taxon>Neoaves</taxon>
        <taxon>Telluraves</taxon>
        <taxon>Australaves</taxon>
        <taxon>Passeriformes</taxon>
        <taxon>Thamnophilidae</taxon>
        <taxon>Willisornis</taxon>
    </lineage>
</organism>
<keyword evidence="3" id="KW-1185">Reference proteome</keyword>
<feature type="compositionally biased region" description="Low complexity" evidence="1">
    <location>
        <begin position="1"/>
        <end position="13"/>
    </location>
</feature>
<protein>
    <submittedName>
        <fullName evidence="2">Serine/threonine-protein kinase MRCK alpha-like protein</fullName>
    </submittedName>
</protein>
<comment type="caution">
    <text evidence="2">The sequence shown here is derived from an EMBL/GenBank/DDBJ whole genome shotgun (WGS) entry which is preliminary data.</text>
</comment>
<feature type="compositionally biased region" description="Basic and acidic residues" evidence="1">
    <location>
        <begin position="55"/>
        <end position="68"/>
    </location>
</feature>
<name>A0ABQ9D8E4_9PASS</name>
<feature type="compositionally biased region" description="Low complexity" evidence="1">
    <location>
        <begin position="37"/>
        <end position="53"/>
    </location>
</feature>
<feature type="compositionally biased region" description="Low complexity" evidence="1">
    <location>
        <begin position="69"/>
        <end position="80"/>
    </location>
</feature>
<feature type="region of interest" description="Disordered" evidence="1">
    <location>
        <begin position="1"/>
        <end position="93"/>
    </location>
</feature>
<evidence type="ECO:0000256" key="1">
    <source>
        <dbReference type="SAM" id="MobiDB-lite"/>
    </source>
</evidence>
<evidence type="ECO:0000313" key="3">
    <source>
        <dbReference type="Proteomes" id="UP001145742"/>
    </source>
</evidence>
<proteinExistence type="predicted"/>
<dbReference type="Proteomes" id="UP001145742">
    <property type="component" value="Unassembled WGS sequence"/>
</dbReference>
<gene>
    <name evidence="2" type="ORF">WISP_82991</name>
</gene>
<evidence type="ECO:0000313" key="2">
    <source>
        <dbReference type="EMBL" id="KAJ7414586.1"/>
    </source>
</evidence>
<accession>A0ABQ9D8E4</accession>